<keyword evidence="2" id="KW-0614">Plasmid</keyword>
<sequence length="123" mass="13759">MTDYLTLVEVLAIHEDQIMRYGGSLGVRDPGLLEAALFRPQTGYYPDLLSEAAALWESLSQNHPFVDGNKRTAFAVTWTFLALNGARWTATAQETETFILGLHAAGTFDFEHLFSWLRAHTVV</sequence>
<keyword evidence="3" id="KW-1185">Reference proteome</keyword>
<proteinExistence type="predicted"/>
<dbReference type="RefSeq" id="WP_149280426.1">
    <property type="nucleotide sequence ID" value="NZ_CP043507.1"/>
</dbReference>
<dbReference type="PIRSF" id="PIRSF018297">
    <property type="entry name" value="Doc"/>
    <property type="match status" value="1"/>
</dbReference>
<dbReference type="PROSITE" id="PS51459">
    <property type="entry name" value="FIDO"/>
    <property type="match status" value="1"/>
</dbReference>
<evidence type="ECO:0000313" key="2">
    <source>
        <dbReference type="EMBL" id="QEO18769.1"/>
    </source>
</evidence>
<dbReference type="Proteomes" id="UP000324536">
    <property type="component" value="Plasmid unnamed1"/>
</dbReference>
<dbReference type="EMBL" id="CP043507">
    <property type="protein sequence ID" value="QEO18769.1"/>
    <property type="molecule type" value="Genomic_DNA"/>
</dbReference>
<feature type="domain" description="Fido" evidence="1">
    <location>
        <begin position="5"/>
        <end position="119"/>
    </location>
</feature>
<dbReference type="KEGG" id="acek:FLP30_12860"/>
<dbReference type="Pfam" id="PF02661">
    <property type="entry name" value="Fic"/>
    <property type="match status" value="1"/>
</dbReference>
<dbReference type="InterPro" id="IPR003812">
    <property type="entry name" value="Fido"/>
</dbReference>
<reference evidence="2 3" key="1">
    <citation type="submission" date="2019-09" db="EMBL/GenBank/DDBJ databases">
        <title>Genome sequencing of strain KACC 21233.</title>
        <authorList>
            <person name="Heo J."/>
            <person name="Kim S.-J."/>
            <person name="Kim J.-S."/>
            <person name="Hong S.-B."/>
            <person name="Kwon S.-W."/>
        </authorList>
    </citation>
    <scope>NUCLEOTIDE SEQUENCE [LARGE SCALE GENOMIC DNA]</scope>
    <source>
        <strain evidence="2 3">KACC 21233</strain>
        <plasmid evidence="2 3">unnamed1</plasmid>
    </source>
</reference>
<dbReference type="PANTHER" id="PTHR39426:SF1">
    <property type="entry name" value="HOMOLOGY TO DEATH-ON-CURING PROTEIN OF PHAGE P1"/>
    <property type="match status" value="1"/>
</dbReference>
<evidence type="ECO:0000259" key="1">
    <source>
        <dbReference type="PROSITE" id="PS51459"/>
    </source>
</evidence>
<evidence type="ECO:0000313" key="3">
    <source>
        <dbReference type="Proteomes" id="UP000324536"/>
    </source>
</evidence>
<protein>
    <submittedName>
        <fullName evidence="2">Type II toxin-antitoxin system death-on-curing family toxin</fullName>
    </submittedName>
</protein>
<dbReference type="SUPFAM" id="SSF140931">
    <property type="entry name" value="Fic-like"/>
    <property type="match status" value="1"/>
</dbReference>
<geneLocation type="plasmid" evidence="2">
    <name>unnamed1</name>
</geneLocation>
<dbReference type="OrthoDB" id="9802752at2"/>
<dbReference type="Gene3D" id="1.20.120.1870">
    <property type="entry name" value="Fic/DOC protein, Fido domain"/>
    <property type="match status" value="1"/>
</dbReference>
<dbReference type="AlphaFoldDB" id="A0A5C1YTS8"/>
<dbReference type="InterPro" id="IPR006440">
    <property type="entry name" value="Doc"/>
</dbReference>
<organism evidence="2 3">
    <name type="scientific">Acetobacter vaccinii</name>
    <dbReference type="NCBI Taxonomy" id="2592655"/>
    <lineage>
        <taxon>Bacteria</taxon>
        <taxon>Pseudomonadati</taxon>
        <taxon>Pseudomonadota</taxon>
        <taxon>Alphaproteobacteria</taxon>
        <taxon>Acetobacterales</taxon>
        <taxon>Acetobacteraceae</taxon>
        <taxon>Acetobacter</taxon>
    </lineage>
</organism>
<dbReference type="PANTHER" id="PTHR39426">
    <property type="entry name" value="HOMOLOGY TO DEATH-ON-CURING PROTEIN OF PHAGE P1"/>
    <property type="match status" value="1"/>
</dbReference>
<name>A0A5C1YTS8_9PROT</name>
<dbReference type="InterPro" id="IPR053737">
    <property type="entry name" value="Type_II_TA_Toxin"/>
</dbReference>
<gene>
    <name evidence="2" type="ORF">FLP30_12860</name>
</gene>
<dbReference type="GO" id="GO:0016301">
    <property type="term" value="F:kinase activity"/>
    <property type="evidence" value="ECO:0007669"/>
    <property type="project" value="InterPro"/>
</dbReference>
<accession>A0A5C1YTS8</accession>
<dbReference type="NCBIfam" id="TIGR01550">
    <property type="entry name" value="DOC_P1"/>
    <property type="match status" value="1"/>
</dbReference>
<dbReference type="InterPro" id="IPR036597">
    <property type="entry name" value="Fido-like_dom_sf"/>
</dbReference>